<dbReference type="EMBL" id="CADCXU010008233">
    <property type="protein sequence ID" value="CAA9999111.1"/>
    <property type="molecule type" value="Genomic_DNA"/>
</dbReference>
<evidence type="ECO:0000256" key="3">
    <source>
        <dbReference type="ARBA" id="ARBA00018306"/>
    </source>
</evidence>
<dbReference type="GO" id="GO:0007220">
    <property type="term" value="P:Notch receptor processing"/>
    <property type="evidence" value="ECO:0007669"/>
    <property type="project" value="TreeGrafter"/>
</dbReference>
<dbReference type="InterPro" id="IPR019379">
    <property type="entry name" value="Gamma_Secretase_Asp_P_PEN2"/>
</dbReference>
<evidence type="ECO:0000256" key="5">
    <source>
        <dbReference type="ARBA" id="ARBA00022976"/>
    </source>
</evidence>
<keyword evidence="7" id="KW-0472">Membrane</keyword>
<evidence type="ECO:0000256" key="2">
    <source>
        <dbReference type="ARBA" id="ARBA00009607"/>
    </source>
</evidence>
<sequence>MDLGKVNNQEKLKLCRWYFKAGCYCLPFVWLVNAAWFFKHAFLEPEYEEQKSLKKLVIWSGLGALVWAVAIAAWVITFQTCRVSWGEFGDAISVVIPTGSA</sequence>
<evidence type="ECO:0000256" key="1">
    <source>
        <dbReference type="ARBA" id="ARBA00004141"/>
    </source>
</evidence>
<evidence type="ECO:0000313" key="9">
    <source>
        <dbReference type="Proteomes" id="UP000479000"/>
    </source>
</evidence>
<comment type="subcellular location">
    <subcellularLocation>
        <location evidence="1">Membrane</location>
        <topology evidence="1">Multi-pass membrane protein</topology>
    </subcellularLocation>
</comment>
<keyword evidence="9" id="KW-1185">Reference proteome</keyword>
<comment type="similarity">
    <text evidence="2">Belongs to the PEN-2 family.</text>
</comment>
<protein>
    <recommendedName>
        <fullName evidence="3">Gamma-secretase subunit PEN-2</fullName>
    </recommendedName>
</protein>
<gene>
    <name evidence="8" type="ORF">NTEN_LOCUS5394</name>
</gene>
<dbReference type="GO" id="GO:0007219">
    <property type="term" value="P:Notch signaling pathway"/>
    <property type="evidence" value="ECO:0007669"/>
    <property type="project" value="UniProtKB-KW"/>
</dbReference>
<dbReference type="PANTHER" id="PTHR16318">
    <property type="entry name" value="GAMMA-SECRETASE SUBUNIT PEN-2"/>
    <property type="match status" value="1"/>
</dbReference>
<keyword evidence="4" id="KW-0812">Transmembrane</keyword>
<organism evidence="8 9">
    <name type="scientific">Nesidiocoris tenuis</name>
    <dbReference type="NCBI Taxonomy" id="355587"/>
    <lineage>
        <taxon>Eukaryota</taxon>
        <taxon>Metazoa</taxon>
        <taxon>Ecdysozoa</taxon>
        <taxon>Arthropoda</taxon>
        <taxon>Hexapoda</taxon>
        <taxon>Insecta</taxon>
        <taxon>Pterygota</taxon>
        <taxon>Neoptera</taxon>
        <taxon>Paraneoptera</taxon>
        <taxon>Hemiptera</taxon>
        <taxon>Heteroptera</taxon>
        <taxon>Panheteroptera</taxon>
        <taxon>Cimicomorpha</taxon>
        <taxon>Miridae</taxon>
        <taxon>Dicyphina</taxon>
        <taxon>Nesidiocoris</taxon>
    </lineage>
</organism>
<dbReference type="OrthoDB" id="524898at2759"/>
<evidence type="ECO:0000256" key="6">
    <source>
        <dbReference type="ARBA" id="ARBA00022989"/>
    </source>
</evidence>
<evidence type="ECO:0000313" key="8">
    <source>
        <dbReference type="EMBL" id="CAA9999111.1"/>
    </source>
</evidence>
<keyword evidence="5" id="KW-0914">Notch signaling pathway</keyword>
<accession>A0A6H5G8E2</accession>
<keyword evidence="6" id="KW-1133">Transmembrane helix</keyword>
<dbReference type="AlphaFoldDB" id="A0A6H5G8E2"/>
<reference evidence="8 9" key="1">
    <citation type="submission" date="2020-02" db="EMBL/GenBank/DDBJ databases">
        <authorList>
            <person name="Ferguson B K."/>
        </authorList>
    </citation>
    <scope>NUCLEOTIDE SEQUENCE [LARGE SCALE GENOMIC DNA]</scope>
</reference>
<evidence type="ECO:0000256" key="4">
    <source>
        <dbReference type="ARBA" id="ARBA00022692"/>
    </source>
</evidence>
<dbReference type="GO" id="GO:0070765">
    <property type="term" value="C:gamma-secretase complex"/>
    <property type="evidence" value="ECO:0007669"/>
    <property type="project" value="TreeGrafter"/>
</dbReference>
<proteinExistence type="inferred from homology"/>
<name>A0A6H5G8E2_9HEMI</name>
<dbReference type="Proteomes" id="UP000479000">
    <property type="component" value="Unassembled WGS sequence"/>
</dbReference>
<dbReference type="Pfam" id="PF10251">
    <property type="entry name" value="PEN-2"/>
    <property type="match status" value="1"/>
</dbReference>
<evidence type="ECO:0000256" key="7">
    <source>
        <dbReference type="ARBA" id="ARBA00023136"/>
    </source>
</evidence>
<dbReference type="PANTHER" id="PTHR16318:SF0">
    <property type="entry name" value="GAMMA-SECRETASE SUBUNIT PEN-2"/>
    <property type="match status" value="1"/>
</dbReference>